<organism evidence="2 3">
    <name type="scientific">Flavobacterium resistens</name>
    <dbReference type="NCBI Taxonomy" id="443612"/>
    <lineage>
        <taxon>Bacteria</taxon>
        <taxon>Pseudomonadati</taxon>
        <taxon>Bacteroidota</taxon>
        <taxon>Flavobacteriia</taxon>
        <taxon>Flavobacteriales</taxon>
        <taxon>Flavobacteriaceae</taxon>
        <taxon>Flavobacterium</taxon>
    </lineage>
</organism>
<dbReference type="AlphaFoldDB" id="A0A521CAY8"/>
<dbReference type="RefSeq" id="WP_142450148.1">
    <property type="nucleotide sequence ID" value="NZ_FXTA01000002.1"/>
</dbReference>
<dbReference type="Proteomes" id="UP000468990">
    <property type="component" value="Unassembled WGS sequence"/>
</dbReference>
<name>A0A521CAY8_9FLAO</name>
<reference evidence="2 3" key="1">
    <citation type="submission" date="2017-05" db="EMBL/GenBank/DDBJ databases">
        <authorList>
            <person name="Varghese N."/>
            <person name="Submissions S."/>
        </authorList>
    </citation>
    <scope>NUCLEOTIDE SEQUENCE [LARGE SCALE GENOMIC DNA]</scope>
    <source>
        <strain evidence="2 3">DSM 19382</strain>
    </source>
</reference>
<dbReference type="EMBL" id="FXTA01000002">
    <property type="protein sequence ID" value="SMO56554.1"/>
    <property type="molecule type" value="Genomic_DNA"/>
</dbReference>
<dbReference type="Proteomes" id="UP000317289">
    <property type="component" value="Unassembled WGS sequence"/>
</dbReference>
<dbReference type="PROSITE" id="PS51257">
    <property type="entry name" value="PROKAR_LIPOPROTEIN"/>
    <property type="match status" value="1"/>
</dbReference>
<proteinExistence type="predicted"/>
<dbReference type="OrthoDB" id="9811395at2"/>
<evidence type="ECO:0000313" key="3">
    <source>
        <dbReference type="Proteomes" id="UP000317289"/>
    </source>
</evidence>
<evidence type="ECO:0000313" key="1">
    <source>
        <dbReference type="EMBL" id="MRX66495.1"/>
    </source>
</evidence>
<keyword evidence="4" id="KW-1185">Reference proteome</keyword>
<sequence>MRFKTILFLVLIALFGCQRSEKSNIIEIPEPRPYQKEVAIPKKNEVFTADNQFLGTEDSLIAMLKKRALYKIAELSKKESEFVCNCFIEQMRNTKDSDSIFLEGLNKCSALLKKQRKAQPDFYFYTKNGDFVGTKPTVKARIKKELKEAKVKSISGPVLDDVIDCLGKKYRNMTTKEIENHDTLLLECVIDNYPKETK</sequence>
<accession>A0A521CAY8</accession>
<evidence type="ECO:0008006" key="5">
    <source>
        <dbReference type="Google" id="ProtNLM"/>
    </source>
</evidence>
<evidence type="ECO:0000313" key="4">
    <source>
        <dbReference type="Proteomes" id="UP000468990"/>
    </source>
</evidence>
<evidence type="ECO:0000313" key="2">
    <source>
        <dbReference type="EMBL" id="SMO56554.1"/>
    </source>
</evidence>
<protein>
    <recommendedName>
        <fullName evidence="5">Lipoprotein</fullName>
    </recommendedName>
</protein>
<gene>
    <name evidence="1" type="ORF">GJU42_00805</name>
    <name evidence="2" type="ORF">SAMN06265349_102395</name>
</gene>
<reference evidence="1 4" key="2">
    <citation type="submission" date="2019-11" db="EMBL/GenBank/DDBJ databases">
        <title>Flavobacterium resistens genome.</title>
        <authorList>
            <person name="Wilson V.M."/>
            <person name="Newman J.D."/>
        </authorList>
    </citation>
    <scope>NUCLEOTIDE SEQUENCE [LARGE SCALE GENOMIC DNA]</scope>
    <source>
        <strain evidence="1 4">DSM 19382</strain>
    </source>
</reference>
<dbReference type="EMBL" id="WKKG01000001">
    <property type="protein sequence ID" value="MRX66495.1"/>
    <property type="molecule type" value="Genomic_DNA"/>
</dbReference>